<dbReference type="SUPFAM" id="SSF56436">
    <property type="entry name" value="C-type lectin-like"/>
    <property type="match status" value="1"/>
</dbReference>
<organism evidence="8 9">
    <name type="scientific">Petrolisthes manimaculis</name>
    <dbReference type="NCBI Taxonomy" id="1843537"/>
    <lineage>
        <taxon>Eukaryota</taxon>
        <taxon>Metazoa</taxon>
        <taxon>Ecdysozoa</taxon>
        <taxon>Arthropoda</taxon>
        <taxon>Crustacea</taxon>
        <taxon>Multicrustacea</taxon>
        <taxon>Malacostraca</taxon>
        <taxon>Eumalacostraca</taxon>
        <taxon>Eucarida</taxon>
        <taxon>Decapoda</taxon>
        <taxon>Pleocyemata</taxon>
        <taxon>Anomura</taxon>
        <taxon>Galatheoidea</taxon>
        <taxon>Porcellanidae</taxon>
        <taxon>Petrolisthes</taxon>
    </lineage>
</organism>
<keyword evidence="5" id="KW-0325">Glycoprotein</keyword>
<dbReference type="SMART" id="SM00192">
    <property type="entry name" value="LDLa"/>
    <property type="match status" value="1"/>
</dbReference>
<evidence type="ECO:0000259" key="7">
    <source>
        <dbReference type="PROSITE" id="PS50041"/>
    </source>
</evidence>
<dbReference type="PROSITE" id="PS50068">
    <property type="entry name" value="LDLRA_2"/>
    <property type="match status" value="1"/>
</dbReference>
<dbReference type="SMART" id="SM00034">
    <property type="entry name" value="CLECT"/>
    <property type="match status" value="1"/>
</dbReference>
<accession>A0AAE1PZ83</accession>
<dbReference type="InterPro" id="IPR001304">
    <property type="entry name" value="C-type_lectin-like"/>
</dbReference>
<keyword evidence="4 6" id="KW-1015">Disulfide bond</keyword>
<name>A0AAE1PZ83_9EUCA</name>
<evidence type="ECO:0000313" key="9">
    <source>
        <dbReference type="Proteomes" id="UP001292094"/>
    </source>
</evidence>
<evidence type="ECO:0000256" key="3">
    <source>
        <dbReference type="ARBA" id="ARBA00022837"/>
    </source>
</evidence>
<dbReference type="InterPro" id="IPR051360">
    <property type="entry name" value="Neuronal_Pentraxin_Related"/>
</dbReference>
<dbReference type="SUPFAM" id="SSF49899">
    <property type="entry name" value="Concanavalin A-like lectins/glucanases"/>
    <property type="match status" value="1"/>
</dbReference>
<dbReference type="PANTHER" id="PTHR19277:SF125">
    <property type="entry name" value="B6"/>
    <property type="match status" value="1"/>
</dbReference>
<dbReference type="FunFam" id="4.10.400.10:FF:000065">
    <property type="entry name" value="Transmembrane protease serine 7"/>
    <property type="match status" value="1"/>
</dbReference>
<dbReference type="PROSITE" id="PS01209">
    <property type="entry name" value="LDLRA_1"/>
    <property type="match status" value="1"/>
</dbReference>
<feature type="disulfide bond" evidence="6">
    <location>
        <begin position="450"/>
        <end position="465"/>
    </location>
</feature>
<gene>
    <name evidence="8" type="ORF">Pmani_013228</name>
</gene>
<evidence type="ECO:0000256" key="5">
    <source>
        <dbReference type="ARBA" id="ARBA00023180"/>
    </source>
</evidence>
<dbReference type="Gene3D" id="2.60.120.200">
    <property type="match status" value="1"/>
</dbReference>
<keyword evidence="2" id="KW-0479">Metal-binding</keyword>
<dbReference type="SMART" id="SM00159">
    <property type="entry name" value="PTX"/>
    <property type="match status" value="1"/>
</dbReference>
<dbReference type="Pfam" id="PF00059">
    <property type="entry name" value="Lectin_C"/>
    <property type="match status" value="1"/>
</dbReference>
<dbReference type="SUPFAM" id="SSF57424">
    <property type="entry name" value="LDL receptor-like module"/>
    <property type="match status" value="1"/>
</dbReference>
<evidence type="ECO:0000256" key="6">
    <source>
        <dbReference type="PROSITE-ProRule" id="PRU00124"/>
    </source>
</evidence>
<dbReference type="InterPro" id="IPR016187">
    <property type="entry name" value="CTDL_fold"/>
</dbReference>
<dbReference type="AlphaFoldDB" id="A0AAE1PZ83"/>
<dbReference type="PANTHER" id="PTHR19277">
    <property type="entry name" value="PENTRAXIN"/>
    <property type="match status" value="1"/>
</dbReference>
<evidence type="ECO:0000256" key="4">
    <source>
        <dbReference type="ARBA" id="ARBA00023157"/>
    </source>
</evidence>
<dbReference type="Pfam" id="PF00057">
    <property type="entry name" value="Ldl_recept_a"/>
    <property type="match status" value="1"/>
</dbReference>
<dbReference type="InterPro" id="IPR002172">
    <property type="entry name" value="LDrepeatLR_classA_rpt"/>
</dbReference>
<dbReference type="EMBL" id="JAWZYT010001108">
    <property type="protein sequence ID" value="KAK4315537.1"/>
    <property type="molecule type" value="Genomic_DNA"/>
</dbReference>
<dbReference type="Proteomes" id="UP001292094">
    <property type="component" value="Unassembled WGS sequence"/>
</dbReference>
<dbReference type="PROSITE" id="PS50041">
    <property type="entry name" value="C_TYPE_LECTIN_2"/>
    <property type="match status" value="1"/>
</dbReference>
<feature type="disulfide bond" evidence="6">
    <location>
        <begin position="431"/>
        <end position="443"/>
    </location>
</feature>
<sequence>MYLGADVSGVKVLRFQEDGIVTPDSVAVYNGTIDRTEEMYSITLCARFQIFFLHTRAVFFQLHDTQLKLENMLLGEVLVERVRFVMNNAWNYQLLEKELWAFRWHHLCFTYDYIHHIISTFLDGELNNEQEFLLLSPVYGNWARLGQNFEARNSFSGDLTQVNVWNRALSHNEIQQMSRCETDPQGSYISWNAGWTLKAVSTYDLPLQQFCQQKIGITYFFFPNVPDKTAHYICQALGTELPWARSMEELHTLQNVSVASYPNHDNCHANYWMSLTDIAQENVWSFPNGTLVDDILWAPYEPNGLRYENCAALSRYGVADINCDMQIRCAVCTFYKQQRFSLLGICERELRNVYFVAYQRNISELLFIGYGEYHIMLEDMTWVWIDVVNNVTIARMEEIDPYFPMGKRWWNLEQEVCGQKRGRRQLMLSPCPPEHFTCDDATCIPIYQRCDLKYDCRDNSDEYECQLIDFSQVRKTRKRNASKCS</sequence>
<dbReference type="InterPro" id="IPR023415">
    <property type="entry name" value="LDLR_class-A_CS"/>
</dbReference>
<dbReference type="CDD" id="cd00037">
    <property type="entry name" value="CLECT"/>
    <property type="match status" value="1"/>
</dbReference>
<dbReference type="InterPro" id="IPR001759">
    <property type="entry name" value="PTX_dom"/>
</dbReference>
<dbReference type="InterPro" id="IPR036055">
    <property type="entry name" value="LDL_receptor-like_sf"/>
</dbReference>
<proteinExistence type="predicted"/>
<protein>
    <recommendedName>
        <fullName evidence="7">C-type lectin domain-containing protein</fullName>
    </recommendedName>
</protein>
<evidence type="ECO:0000313" key="8">
    <source>
        <dbReference type="EMBL" id="KAK4315537.1"/>
    </source>
</evidence>
<feature type="disulfide bond" evidence="6">
    <location>
        <begin position="438"/>
        <end position="456"/>
    </location>
</feature>
<dbReference type="InterPro" id="IPR013320">
    <property type="entry name" value="ConA-like_dom_sf"/>
</dbReference>
<dbReference type="Pfam" id="PF13385">
    <property type="entry name" value="Laminin_G_3"/>
    <property type="match status" value="1"/>
</dbReference>
<keyword evidence="3" id="KW-0106">Calcium</keyword>
<comment type="cofactor">
    <cofactor evidence="1">
        <name>Ca(2+)</name>
        <dbReference type="ChEBI" id="CHEBI:29108"/>
    </cofactor>
</comment>
<reference evidence="8" key="1">
    <citation type="submission" date="2023-11" db="EMBL/GenBank/DDBJ databases">
        <title>Genome assemblies of two species of porcelain crab, Petrolisthes cinctipes and Petrolisthes manimaculis (Anomura: Porcellanidae).</title>
        <authorList>
            <person name="Angst P."/>
        </authorList>
    </citation>
    <scope>NUCLEOTIDE SEQUENCE</scope>
    <source>
        <strain evidence="8">PB745_02</strain>
        <tissue evidence="8">Gill</tissue>
    </source>
</reference>
<dbReference type="CDD" id="cd00112">
    <property type="entry name" value="LDLa"/>
    <property type="match status" value="1"/>
</dbReference>
<comment type="caution">
    <text evidence="8">The sequence shown here is derived from an EMBL/GenBank/DDBJ whole genome shotgun (WGS) entry which is preliminary data.</text>
</comment>
<dbReference type="GO" id="GO:0046872">
    <property type="term" value="F:metal ion binding"/>
    <property type="evidence" value="ECO:0007669"/>
    <property type="project" value="UniProtKB-KW"/>
</dbReference>
<feature type="domain" description="C-type lectin" evidence="7">
    <location>
        <begin position="230"/>
        <end position="324"/>
    </location>
</feature>
<evidence type="ECO:0000256" key="2">
    <source>
        <dbReference type="ARBA" id="ARBA00022723"/>
    </source>
</evidence>
<dbReference type="Gene3D" id="4.10.400.10">
    <property type="entry name" value="Low-density Lipoprotein Receptor"/>
    <property type="match status" value="1"/>
</dbReference>
<dbReference type="InterPro" id="IPR016186">
    <property type="entry name" value="C-type_lectin-like/link_sf"/>
</dbReference>
<keyword evidence="9" id="KW-1185">Reference proteome</keyword>
<dbReference type="Gene3D" id="3.10.100.10">
    <property type="entry name" value="Mannose-Binding Protein A, subunit A"/>
    <property type="match status" value="1"/>
</dbReference>
<evidence type="ECO:0000256" key="1">
    <source>
        <dbReference type="ARBA" id="ARBA00001913"/>
    </source>
</evidence>